<comment type="caution">
    <text evidence="1">The sequence shown here is derived from an EMBL/GenBank/DDBJ whole genome shotgun (WGS) entry which is preliminary data.</text>
</comment>
<keyword evidence="2" id="KW-1185">Reference proteome</keyword>
<dbReference type="Proteomes" id="UP001470230">
    <property type="component" value="Unassembled WGS sequence"/>
</dbReference>
<evidence type="ECO:0000313" key="1">
    <source>
        <dbReference type="EMBL" id="KAK8890525.1"/>
    </source>
</evidence>
<evidence type="ECO:0000313" key="2">
    <source>
        <dbReference type="Proteomes" id="UP001470230"/>
    </source>
</evidence>
<organism evidence="1 2">
    <name type="scientific">Tritrichomonas musculus</name>
    <dbReference type="NCBI Taxonomy" id="1915356"/>
    <lineage>
        <taxon>Eukaryota</taxon>
        <taxon>Metamonada</taxon>
        <taxon>Parabasalia</taxon>
        <taxon>Tritrichomonadida</taxon>
        <taxon>Tritrichomonadidae</taxon>
        <taxon>Tritrichomonas</taxon>
    </lineage>
</organism>
<name>A0ABR2KKK0_9EUKA</name>
<sequence>MDEIVWRGTPRRIAWSIISHMRLFLQVDVHPVISNSFMMIHNYYQSRPSETYKLYILILTSIFTTCKQNEISKSMPYILSCLLNVCREFSKKMSIEALKNIIGLDDFTNRQITNEEIVMVNNCELDLIEANEFQMMIDMPFSYTTEFVTPNIASLPSDTSKTIDDNLLRYLCVILCSEHCNDFHPEIMAVAASLYAFNGVEVEMPEQIKKWINDVIEKYGKQQIDNAKTLLQQQYAEIAQQK</sequence>
<protein>
    <recommendedName>
        <fullName evidence="3">Cyclin N-terminal domain-containing protein</fullName>
    </recommendedName>
</protein>
<proteinExistence type="predicted"/>
<dbReference type="EMBL" id="JAPFFF010000005">
    <property type="protein sequence ID" value="KAK8890525.1"/>
    <property type="molecule type" value="Genomic_DNA"/>
</dbReference>
<reference evidence="1 2" key="1">
    <citation type="submission" date="2024-04" db="EMBL/GenBank/DDBJ databases">
        <title>Tritrichomonas musculus Genome.</title>
        <authorList>
            <person name="Alves-Ferreira E."/>
            <person name="Grigg M."/>
            <person name="Lorenzi H."/>
            <person name="Galac M."/>
        </authorList>
    </citation>
    <scope>NUCLEOTIDE SEQUENCE [LARGE SCALE GENOMIC DNA]</scope>
    <source>
        <strain evidence="1 2">EAF2021</strain>
    </source>
</reference>
<accession>A0ABR2KKK0</accession>
<gene>
    <name evidence="1" type="ORF">M9Y10_035302</name>
</gene>
<dbReference type="SUPFAM" id="SSF47954">
    <property type="entry name" value="Cyclin-like"/>
    <property type="match status" value="1"/>
</dbReference>
<evidence type="ECO:0008006" key="3">
    <source>
        <dbReference type="Google" id="ProtNLM"/>
    </source>
</evidence>
<dbReference type="InterPro" id="IPR036915">
    <property type="entry name" value="Cyclin-like_sf"/>
</dbReference>
<dbReference type="Gene3D" id="1.10.472.10">
    <property type="entry name" value="Cyclin-like"/>
    <property type="match status" value="2"/>
</dbReference>